<evidence type="ECO:0000313" key="2">
    <source>
        <dbReference type="Proteomes" id="UP001519460"/>
    </source>
</evidence>
<reference evidence="1 2" key="1">
    <citation type="journal article" date="2023" name="Sci. Data">
        <title>Genome assembly of the Korean intertidal mud-creeper Batillaria attramentaria.</title>
        <authorList>
            <person name="Patra A.K."/>
            <person name="Ho P.T."/>
            <person name="Jun S."/>
            <person name="Lee S.J."/>
            <person name="Kim Y."/>
            <person name="Won Y.J."/>
        </authorList>
    </citation>
    <scope>NUCLEOTIDE SEQUENCE [LARGE SCALE GENOMIC DNA]</scope>
    <source>
        <strain evidence="1">Wonlab-2016</strain>
    </source>
</reference>
<proteinExistence type="predicted"/>
<dbReference type="EMBL" id="JACVVK020000473">
    <property type="protein sequence ID" value="KAK7473334.1"/>
    <property type="molecule type" value="Genomic_DNA"/>
</dbReference>
<protein>
    <recommendedName>
        <fullName evidence="3">Reverse transcriptase domain-containing protein</fullName>
    </recommendedName>
</protein>
<keyword evidence="2" id="KW-1185">Reference proteome</keyword>
<gene>
    <name evidence="1" type="ORF">BaRGS_00035382</name>
</gene>
<organism evidence="1 2">
    <name type="scientific">Batillaria attramentaria</name>
    <dbReference type="NCBI Taxonomy" id="370345"/>
    <lineage>
        <taxon>Eukaryota</taxon>
        <taxon>Metazoa</taxon>
        <taxon>Spiralia</taxon>
        <taxon>Lophotrochozoa</taxon>
        <taxon>Mollusca</taxon>
        <taxon>Gastropoda</taxon>
        <taxon>Caenogastropoda</taxon>
        <taxon>Sorbeoconcha</taxon>
        <taxon>Cerithioidea</taxon>
        <taxon>Batillariidae</taxon>
        <taxon>Batillaria</taxon>
    </lineage>
</organism>
<sequence length="149" mass="16751">MKAIITNYTTSQASLFVDDILLHCPIQSISDHLSHQADLVSLAKWADQWEVRFNITCFAPIIFSVNMPQAVPTPCGAPHDYKSLHAGAEIQMAPMFSCPPTLRKCKRTDSSTQQIGTIWNTTSVVNTGIEQILHTEQFHQAMQYIHLIR</sequence>
<dbReference type="Proteomes" id="UP001519460">
    <property type="component" value="Unassembled WGS sequence"/>
</dbReference>
<evidence type="ECO:0008006" key="3">
    <source>
        <dbReference type="Google" id="ProtNLM"/>
    </source>
</evidence>
<dbReference type="AlphaFoldDB" id="A0ABD0JE40"/>
<evidence type="ECO:0000313" key="1">
    <source>
        <dbReference type="EMBL" id="KAK7473334.1"/>
    </source>
</evidence>
<name>A0ABD0JE40_9CAEN</name>
<accession>A0ABD0JE40</accession>
<comment type="caution">
    <text evidence="1">The sequence shown here is derived from an EMBL/GenBank/DDBJ whole genome shotgun (WGS) entry which is preliminary data.</text>
</comment>